<sequence>MHRFYIYNPRYGPEWGSGGVFGLTYYRGVLYYTLAMEAVSFFIHDDGYIHEYRYQHLGPGPASGGDTYGAVDTVDNEIFFGGWVHNPVVYKGRVGKGGEIDFRNKYSHVHVYNIDEQSVKLLWSDSIHHEYEWSGEVSQIIYDPLNDRLLLARADGHRNLGIYELTRRDGRAERLSNIPGLKGSLYLDYACFDMQSNWFRGIDGVQCIDLVEKSRITKYIVESWSRISVDEYEVEYRWSGYAISAYARYYHFFRGGFIVGNPVEPDYEEPVFVRLLDFGPVQYSPQRSSVLPLGGGVLAAFSSMTHGIIHARNSSEELASKYARTISGSSVLVYISPPLARIVHIAGARITSLAYRNGEILIGYNTDPNLGGADATPVDTGRRYIGVVKESELFSSRSLETVFRVFGWIIGNSAFGGIPLAGYREPLIVLKTSKNNKLTISHYDAGLPPKLIEKNTYVINEGVNRIELAGYWGIVSFKLDSEDYNMVSYIILK</sequence>
<dbReference type="EMBL" id="DTAN01000033">
    <property type="protein sequence ID" value="HGU64732.1"/>
    <property type="molecule type" value="Genomic_DNA"/>
</dbReference>
<gene>
    <name evidence="2" type="ORF">ENT92_00750</name>
    <name evidence="1" type="ORF">ENU14_05050</name>
</gene>
<comment type="caution">
    <text evidence="1">The sequence shown here is derived from an EMBL/GenBank/DDBJ whole genome shotgun (WGS) entry which is preliminary data.</text>
</comment>
<organism evidence="1">
    <name type="scientific">Staphylothermus marinus</name>
    <dbReference type="NCBI Taxonomy" id="2280"/>
    <lineage>
        <taxon>Archaea</taxon>
        <taxon>Thermoproteota</taxon>
        <taxon>Thermoprotei</taxon>
        <taxon>Desulfurococcales</taxon>
        <taxon>Desulfurococcaceae</taxon>
        <taxon>Staphylothermus</taxon>
    </lineage>
</organism>
<evidence type="ECO:0000313" key="1">
    <source>
        <dbReference type="EMBL" id="HGM58931.1"/>
    </source>
</evidence>
<dbReference type="InterPro" id="IPR016675">
    <property type="entry name" value="UCP016666"/>
</dbReference>
<protein>
    <submittedName>
        <fullName evidence="1">DUF2139 domain-containing protein</fullName>
    </submittedName>
</protein>
<proteinExistence type="predicted"/>
<dbReference type="EMBL" id="DTBJ01000039">
    <property type="protein sequence ID" value="HGM58931.1"/>
    <property type="molecule type" value="Genomic_DNA"/>
</dbReference>
<accession>A0A7C4HEB8</accession>
<reference evidence="1" key="1">
    <citation type="journal article" date="2020" name="mSystems">
        <title>Genome- and Community-Level Interaction Insights into Carbon Utilization and Element Cycling Functions of Hydrothermarchaeota in Hydrothermal Sediment.</title>
        <authorList>
            <person name="Zhou Z."/>
            <person name="Liu Y."/>
            <person name="Xu W."/>
            <person name="Pan J."/>
            <person name="Luo Z.H."/>
            <person name="Li M."/>
        </authorList>
    </citation>
    <scope>NUCLEOTIDE SEQUENCE [LARGE SCALE GENOMIC DNA]</scope>
    <source>
        <strain evidence="2">SpSt-622</strain>
        <strain evidence="1">SpSt-642</strain>
    </source>
</reference>
<name>A0A7C4HEB8_STAMA</name>
<dbReference type="AlphaFoldDB" id="A0A7C4HEB8"/>
<dbReference type="Pfam" id="PF09910">
    <property type="entry name" value="DUF2139"/>
    <property type="match status" value="1"/>
</dbReference>
<evidence type="ECO:0000313" key="2">
    <source>
        <dbReference type="EMBL" id="HGU64732.1"/>
    </source>
</evidence>